<evidence type="ECO:0000313" key="2">
    <source>
        <dbReference type="Proteomes" id="UP001172386"/>
    </source>
</evidence>
<keyword evidence="2" id="KW-1185">Reference proteome</keyword>
<protein>
    <submittedName>
        <fullName evidence="1">Uncharacterized protein</fullName>
    </submittedName>
</protein>
<sequence length="351" mass="38390">MVAAVDETYPNADLIVVHDVRGYYLDFSPLEATFNFRNTSYCRIYGRDVMAAQYCFAPASDGRIAAKLNFCVNEQTTAQSCLTSTEWANKPGITTLLKVQDGIADIAYQRRTNVIVTYSFKQGTSPALLEWSDLQEAHHLILTGAGFTDTSSSDLFGLDELLNALNPETNTTAQHSTSIIDTSAVSVNTVSMLIPSLLHTVNVTYSSPARKTFAGSNILHNILAIPLTWCSTSATQDVRAGDLSSAIPPLKDNVSDSPMVSFAETQYAVRVGLWSIVAYAAVGSLMILFCLVTLILATFHSSSARLPDYGPYPLFNFWRWSSVQAEPGTQDTVPTIYARVRLSYVPPRSQP</sequence>
<accession>A0ACC3ABJ9</accession>
<gene>
    <name evidence="1" type="ORF">H2198_003332</name>
</gene>
<reference evidence="1" key="1">
    <citation type="submission" date="2022-10" db="EMBL/GenBank/DDBJ databases">
        <title>Culturing micro-colonial fungi from biological soil crusts in the Mojave desert and describing Neophaeococcomyces mojavensis, and introducing the new genera and species Taxawa tesnikishii.</title>
        <authorList>
            <person name="Kurbessoian T."/>
            <person name="Stajich J.E."/>
        </authorList>
    </citation>
    <scope>NUCLEOTIDE SEQUENCE</scope>
    <source>
        <strain evidence="1">JES_112</strain>
    </source>
</reference>
<name>A0ACC3ABJ9_9EURO</name>
<proteinExistence type="predicted"/>
<comment type="caution">
    <text evidence="1">The sequence shown here is derived from an EMBL/GenBank/DDBJ whole genome shotgun (WGS) entry which is preliminary data.</text>
</comment>
<evidence type="ECO:0000313" key="1">
    <source>
        <dbReference type="EMBL" id="KAJ9659043.1"/>
    </source>
</evidence>
<organism evidence="1 2">
    <name type="scientific">Neophaeococcomyces mojaviensis</name>
    <dbReference type="NCBI Taxonomy" id="3383035"/>
    <lineage>
        <taxon>Eukaryota</taxon>
        <taxon>Fungi</taxon>
        <taxon>Dikarya</taxon>
        <taxon>Ascomycota</taxon>
        <taxon>Pezizomycotina</taxon>
        <taxon>Eurotiomycetes</taxon>
        <taxon>Chaetothyriomycetidae</taxon>
        <taxon>Chaetothyriales</taxon>
        <taxon>Chaetothyriales incertae sedis</taxon>
        <taxon>Neophaeococcomyces</taxon>
    </lineage>
</organism>
<dbReference type="Proteomes" id="UP001172386">
    <property type="component" value="Unassembled WGS sequence"/>
</dbReference>
<dbReference type="EMBL" id="JAPDRQ010000044">
    <property type="protein sequence ID" value="KAJ9659043.1"/>
    <property type="molecule type" value="Genomic_DNA"/>
</dbReference>